<evidence type="ECO:0000256" key="8">
    <source>
        <dbReference type="NCBIfam" id="TIGR01036"/>
    </source>
</evidence>
<evidence type="ECO:0000256" key="2">
    <source>
        <dbReference type="ARBA" id="ARBA00004725"/>
    </source>
</evidence>
<dbReference type="InterPro" id="IPR050074">
    <property type="entry name" value="DHO_dehydrogenase"/>
</dbReference>
<evidence type="ECO:0000313" key="11">
    <source>
        <dbReference type="Proteomes" id="UP000034616"/>
    </source>
</evidence>
<dbReference type="AlphaFoldDB" id="A0A0G0UG66"/>
<dbReference type="PANTHER" id="PTHR48109">
    <property type="entry name" value="DIHYDROOROTATE DEHYDROGENASE (QUINONE), MITOCHONDRIAL-RELATED"/>
    <property type="match status" value="1"/>
</dbReference>
<evidence type="ECO:0000256" key="3">
    <source>
        <dbReference type="ARBA" id="ARBA00022630"/>
    </source>
</evidence>
<evidence type="ECO:0000256" key="7">
    <source>
        <dbReference type="ARBA" id="ARBA00023136"/>
    </source>
</evidence>
<gene>
    <name evidence="10" type="ORF">UU35_C0013G0016</name>
</gene>
<evidence type="ECO:0000256" key="6">
    <source>
        <dbReference type="ARBA" id="ARBA00023002"/>
    </source>
</evidence>
<organism evidence="10 11">
    <name type="scientific">Candidatus Uhrbacteria bacterium GW2011_GWC2_41_11</name>
    <dbReference type="NCBI Taxonomy" id="1618985"/>
    <lineage>
        <taxon>Bacteria</taxon>
        <taxon>Candidatus Uhriibacteriota</taxon>
    </lineage>
</organism>
<dbReference type="CDD" id="cd04738">
    <property type="entry name" value="DHOD_2_like"/>
    <property type="match status" value="1"/>
</dbReference>
<evidence type="ECO:0000313" key="10">
    <source>
        <dbReference type="EMBL" id="KKR86441.1"/>
    </source>
</evidence>
<dbReference type="InterPro" id="IPR005720">
    <property type="entry name" value="Dihydroorotate_DH_cat"/>
</dbReference>
<feature type="domain" description="Dihydroorotate dehydrogenase catalytic" evidence="9">
    <location>
        <begin position="59"/>
        <end position="351"/>
    </location>
</feature>
<dbReference type="GO" id="GO:0005886">
    <property type="term" value="C:plasma membrane"/>
    <property type="evidence" value="ECO:0007669"/>
    <property type="project" value="TreeGrafter"/>
</dbReference>
<dbReference type="GO" id="GO:0005737">
    <property type="term" value="C:cytoplasm"/>
    <property type="evidence" value="ECO:0007669"/>
    <property type="project" value="InterPro"/>
</dbReference>
<dbReference type="PANTHER" id="PTHR48109:SF4">
    <property type="entry name" value="DIHYDROOROTATE DEHYDROGENASE (QUINONE), MITOCHONDRIAL"/>
    <property type="match status" value="1"/>
</dbReference>
<comment type="cofactor">
    <cofactor evidence="1">
        <name>FMN</name>
        <dbReference type="ChEBI" id="CHEBI:58210"/>
    </cofactor>
</comment>
<keyword evidence="4" id="KW-0288">FMN</keyword>
<dbReference type="PATRIC" id="fig|1618985.3.peg.848"/>
<dbReference type="EMBL" id="LCAH01000013">
    <property type="protein sequence ID" value="KKR86441.1"/>
    <property type="molecule type" value="Genomic_DNA"/>
</dbReference>
<keyword evidence="6" id="KW-0560">Oxidoreductase</keyword>
<dbReference type="NCBIfam" id="NF003652">
    <property type="entry name" value="PRK05286.2-5"/>
    <property type="match status" value="1"/>
</dbReference>
<dbReference type="EC" id="1.3.5.2" evidence="8"/>
<dbReference type="NCBIfam" id="TIGR01036">
    <property type="entry name" value="pyrD_sub2"/>
    <property type="match status" value="1"/>
</dbReference>
<reference evidence="10 11" key="1">
    <citation type="journal article" date="2015" name="Nature">
        <title>rRNA introns, odd ribosomes, and small enigmatic genomes across a large radiation of phyla.</title>
        <authorList>
            <person name="Brown C.T."/>
            <person name="Hug L.A."/>
            <person name="Thomas B.C."/>
            <person name="Sharon I."/>
            <person name="Castelle C.J."/>
            <person name="Singh A."/>
            <person name="Wilkins M.J."/>
            <person name="Williams K.H."/>
            <person name="Banfield J.F."/>
        </authorList>
    </citation>
    <scope>NUCLEOTIDE SEQUENCE [LARGE SCALE GENOMIC DNA]</scope>
</reference>
<sequence length="377" mass="42179">MFATRFQRWMYLYVAKPFFFQQDPEKVHDNMTRFGKMLGHYSFTRKATSFLYQYKHPALEQNILGIHFSNPIGLTAGFDKDAHLTRILPYVGFGFEEIGSVTGEPCLGNPKPRLWRLPKSKGLVVYYGLKNDGAEAIVARLKKETFGFPIGISVAKTNNPSTVETDAGIADYIKAMKTFVEADIGDYFTVNVSCPNAYGGEPFSTPERLDLLLEALDKVETKKPIFVKLSADTDFEKIDKMVEVTDRHRVHGFVLTNLTKNRQNPLIRPNEIAGIEKGGMSGKPIFDLSNHLISHLYQSKGDRYVIMGSGGVFSAEDAYEKICLGASLIQLVTGMIFEGPQLIGEINQGLVGLLERDGFTSIHEAIGSRYQKKQENI</sequence>
<dbReference type="Proteomes" id="UP000034616">
    <property type="component" value="Unassembled WGS sequence"/>
</dbReference>
<keyword evidence="3" id="KW-0285">Flavoprotein</keyword>
<dbReference type="InterPro" id="IPR005719">
    <property type="entry name" value="Dihydroorotate_DH_2"/>
</dbReference>
<keyword evidence="5" id="KW-0665">Pyrimidine biosynthesis</keyword>
<dbReference type="GO" id="GO:0009220">
    <property type="term" value="P:pyrimidine ribonucleotide biosynthetic process"/>
    <property type="evidence" value="ECO:0007669"/>
    <property type="project" value="UniProtKB-UniRule"/>
</dbReference>
<dbReference type="Pfam" id="PF01180">
    <property type="entry name" value="DHO_dh"/>
    <property type="match status" value="1"/>
</dbReference>
<comment type="pathway">
    <text evidence="2">Pyrimidine metabolism; UMP biosynthesis via de novo pathway.</text>
</comment>
<evidence type="ECO:0000256" key="1">
    <source>
        <dbReference type="ARBA" id="ARBA00001917"/>
    </source>
</evidence>
<dbReference type="InterPro" id="IPR013785">
    <property type="entry name" value="Aldolase_TIM"/>
</dbReference>
<name>A0A0G0UG66_9BACT</name>
<dbReference type="GO" id="GO:0006207">
    <property type="term" value="P:'de novo' pyrimidine nucleobase biosynthetic process"/>
    <property type="evidence" value="ECO:0007669"/>
    <property type="project" value="UniProtKB-UniRule"/>
</dbReference>
<evidence type="ECO:0000259" key="9">
    <source>
        <dbReference type="Pfam" id="PF01180"/>
    </source>
</evidence>
<dbReference type="Gene3D" id="3.20.20.70">
    <property type="entry name" value="Aldolase class I"/>
    <property type="match status" value="1"/>
</dbReference>
<evidence type="ECO:0000256" key="5">
    <source>
        <dbReference type="ARBA" id="ARBA00022975"/>
    </source>
</evidence>
<dbReference type="GO" id="GO:0106430">
    <property type="term" value="F:dihydroorotate dehydrogenase (quinone) activity"/>
    <property type="evidence" value="ECO:0007669"/>
    <property type="project" value="UniProtKB-EC"/>
</dbReference>
<dbReference type="SUPFAM" id="SSF51395">
    <property type="entry name" value="FMN-linked oxidoreductases"/>
    <property type="match status" value="1"/>
</dbReference>
<proteinExistence type="predicted"/>
<comment type="caution">
    <text evidence="10">The sequence shown here is derived from an EMBL/GenBank/DDBJ whole genome shotgun (WGS) entry which is preliminary data.</text>
</comment>
<evidence type="ECO:0000256" key="4">
    <source>
        <dbReference type="ARBA" id="ARBA00022643"/>
    </source>
</evidence>
<accession>A0A0G0UG66</accession>
<protein>
    <recommendedName>
        <fullName evidence="8">Dihydroorotate dehydrogenase (quinone)</fullName>
        <ecNumber evidence="8">1.3.5.2</ecNumber>
    </recommendedName>
</protein>
<keyword evidence="7" id="KW-0472">Membrane</keyword>